<evidence type="ECO:0000313" key="5">
    <source>
        <dbReference type="EMBL" id="QKJ25956.1"/>
    </source>
</evidence>
<dbReference type="EC" id="2.7.1.24" evidence="3 4"/>
<sequence>MALTGGIGSGKSTVARRWVELGATEIDADVLARDVVAPGTKGLALVVEAFGSKILSPDGSLNRAALAEIAFSSEGNRKKLESILHPLIQEAAQKIISTQSGPVVYTIPLFVESNSPLKFDAVVTISCPEQVRIDRLVRDRGMAWEQALARVKAQATDAQREAVSDHVIDSNCDLNELISRADRVFAELVA</sequence>
<dbReference type="EMBL" id="CP054056">
    <property type="protein sequence ID" value="QKJ25956.1"/>
    <property type="molecule type" value="Genomic_DNA"/>
</dbReference>
<evidence type="ECO:0000313" key="6">
    <source>
        <dbReference type="Proteomes" id="UP000501003"/>
    </source>
</evidence>
<keyword evidence="1 3" id="KW-0547">Nucleotide-binding</keyword>
<dbReference type="PANTHER" id="PTHR10695">
    <property type="entry name" value="DEPHOSPHO-COA KINASE-RELATED"/>
    <property type="match status" value="1"/>
</dbReference>
<comment type="function">
    <text evidence="3">Catalyzes the phosphorylation of the 3'-hydroxyl group of dephosphocoenzyme A to form coenzyme A.</text>
</comment>
<evidence type="ECO:0000256" key="4">
    <source>
        <dbReference type="NCBIfam" id="TIGR00152"/>
    </source>
</evidence>
<organism evidence="5 6">
    <name type="scientific">Aquiluna borgnonia</name>
    <dbReference type="NCBI Taxonomy" id="2499157"/>
    <lineage>
        <taxon>Bacteria</taxon>
        <taxon>Bacillati</taxon>
        <taxon>Actinomycetota</taxon>
        <taxon>Actinomycetes</taxon>
        <taxon>Micrococcales</taxon>
        <taxon>Microbacteriaceae</taxon>
        <taxon>Luna cluster</taxon>
        <taxon>Luna-1 subcluster</taxon>
        <taxon>Aquiluna</taxon>
    </lineage>
</organism>
<accession>A0A7D4U8F5</accession>
<dbReference type="HAMAP" id="MF_00376">
    <property type="entry name" value="Dephospho_CoA_kinase"/>
    <property type="match status" value="1"/>
</dbReference>
<protein>
    <recommendedName>
        <fullName evidence="3 4">Dephospho-CoA kinase</fullName>
        <ecNumber evidence="3 4">2.7.1.24</ecNumber>
    </recommendedName>
    <alternativeName>
        <fullName evidence="3">Dephosphocoenzyme A kinase</fullName>
    </alternativeName>
</protein>
<dbReference type="KEGG" id="aqg:HRU87_03745"/>
<keyword evidence="2 3" id="KW-0067">ATP-binding</keyword>
<dbReference type="SUPFAM" id="SSF52540">
    <property type="entry name" value="P-loop containing nucleoside triphosphate hydrolases"/>
    <property type="match status" value="1"/>
</dbReference>
<dbReference type="Gene3D" id="3.40.50.300">
    <property type="entry name" value="P-loop containing nucleotide triphosphate hydrolases"/>
    <property type="match status" value="1"/>
</dbReference>
<gene>
    <name evidence="3" type="primary">coaE</name>
    <name evidence="5" type="ORF">HRU87_03745</name>
</gene>
<dbReference type="GO" id="GO:0005737">
    <property type="term" value="C:cytoplasm"/>
    <property type="evidence" value="ECO:0007669"/>
    <property type="project" value="UniProtKB-SubCell"/>
</dbReference>
<feature type="binding site" evidence="3">
    <location>
        <begin position="8"/>
        <end position="13"/>
    </location>
    <ligand>
        <name>ATP</name>
        <dbReference type="ChEBI" id="CHEBI:30616"/>
    </ligand>
</feature>
<dbReference type="CDD" id="cd02022">
    <property type="entry name" value="DPCK"/>
    <property type="match status" value="1"/>
</dbReference>
<comment type="similarity">
    <text evidence="3">Belongs to the CoaE family.</text>
</comment>
<reference evidence="5 6" key="1">
    <citation type="submission" date="2020-05" db="EMBL/GenBank/DDBJ databases">
        <title>Aquirufa sp. strain 15G-AUS-rot a new Aquirufa species.</title>
        <authorList>
            <person name="Pitt A."/>
            <person name="Hahn M.W."/>
        </authorList>
    </citation>
    <scope>NUCLEOTIDE SEQUENCE [LARGE SCALE GENOMIC DNA]</scope>
    <source>
        <strain evidence="5 6">15G-AUS-rot</strain>
    </source>
</reference>
<keyword evidence="3 5" id="KW-0418">Kinase</keyword>
<dbReference type="GO" id="GO:0005524">
    <property type="term" value="F:ATP binding"/>
    <property type="evidence" value="ECO:0007669"/>
    <property type="project" value="UniProtKB-UniRule"/>
</dbReference>
<evidence type="ECO:0000256" key="3">
    <source>
        <dbReference type="HAMAP-Rule" id="MF_00376"/>
    </source>
</evidence>
<name>A0A7D4U8F5_9MICO</name>
<keyword evidence="6" id="KW-1185">Reference proteome</keyword>
<evidence type="ECO:0000256" key="1">
    <source>
        <dbReference type="ARBA" id="ARBA00022741"/>
    </source>
</evidence>
<dbReference type="NCBIfam" id="TIGR00152">
    <property type="entry name" value="dephospho-CoA kinase"/>
    <property type="match status" value="1"/>
</dbReference>
<dbReference type="GO" id="GO:0004140">
    <property type="term" value="F:dephospho-CoA kinase activity"/>
    <property type="evidence" value="ECO:0007669"/>
    <property type="project" value="UniProtKB-UniRule"/>
</dbReference>
<evidence type="ECO:0000256" key="2">
    <source>
        <dbReference type="ARBA" id="ARBA00022840"/>
    </source>
</evidence>
<dbReference type="PROSITE" id="PS51219">
    <property type="entry name" value="DPCK"/>
    <property type="match status" value="1"/>
</dbReference>
<comment type="catalytic activity">
    <reaction evidence="3">
        <text>3'-dephospho-CoA + ATP = ADP + CoA + H(+)</text>
        <dbReference type="Rhea" id="RHEA:18245"/>
        <dbReference type="ChEBI" id="CHEBI:15378"/>
        <dbReference type="ChEBI" id="CHEBI:30616"/>
        <dbReference type="ChEBI" id="CHEBI:57287"/>
        <dbReference type="ChEBI" id="CHEBI:57328"/>
        <dbReference type="ChEBI" id="CHEBI:456216"/>
        <dbReference type="EC" id="2.7.1.24"/>
    </reaction>
</comment>
<keyword evidence="3" id="KW-0963">Cytoplasm</keyword>
<dbReference type="Pfam" id="PF01121">
    <property type="entry name" value="CoaE"/>
    <property type="match status" value="1"/>
</dbReference>
<dbReference type="GO" id="GO:0015937">
    <property type="term" value="P:coenzyme A biosynthetic process"/>
    <property type="evidence" value="ECO:0007669"/>
    <property type="project" value="UniProtKB-UniRule"/>
</dbReference>
<keyword evidence="3 5" id="KW-0808">Transferase</keyword>
<dbReference type="AlphaFoldDB" id="A0A7D4U8F5"/>
<proteinExistence type="inferred from homology"/>
<dbReference type="UniPathway" id="UPA00241">
    <property type="reaction ID" value="UER00356"/>
</dbReference>
<comment type="pathway">
    <text evidence="3">Cofactor biosynthesis; coenzyme A biosynthesis; CoA from (R)-pantothenate: step 5/5.</text>
</comment>
<dbReference type="PANTHER" id="PTHR10695:SF46">
    <property type="entry name" value="BIFUNCTIONAL COENZYME A SYNTHASE-RELATED"/>
    <property type="match status" value="1"/>
</dbReference>
<comment type="subcellular location">
    <subcellularLocation>
        <location evidence="3">Cytoplasm</location>
    </subcellularLocation>
</comment>
<dbReference type="Proteomes" id="UP000501003">
    <property type="component" value="Chromosome"/>
</dbReference>
<keyword evidence="3" id="KW-0173">Coenzyme A biosynthesis</keyword>
<dbReference type="InterPro" id="IPR027417">
    <property type="entry name" value="P-loop_NTPase"/>
</dbReference>
<dbReference type="InterPro" id="IPR001977">
    <property type="entry name" value="Depp_CoAkinase"/>
</dbReference>